<reference evidence="3 4" key="1">
    <citation type="submission" date="2016-11" db="EMBL/GenBank/DDBJ databases">
        <authorList>
            <person name="Jaros S."/>
            <person name="Januszkiewicz K."/>
            <person name="Wedrychowicz H."/>
        </authorList>
    </citation>
    <scope>NUCLEOTIDE SEQUENCE [LARGE SCALE GENOMIC DNA]</scope>
    <source>
        <strain evidence="3 4">DSM 21986</strain>
    </source>
</reference>
<feature type="transmembrane region" description="Helical" evidence="2">
    <location>
        <begin position="12"/>
        <end position="31"/>
    </location>
</feature>
<dbReference type="STRING" id="1194090.SAMN05443144_106178"/>
<feature type="compositionally biased region" description="Basic and acidic residues" evidence="1">
    <location>
        <begin position="52"/>
        <end position="63"/>
    </location>
</feature>
<feature type="region of interest" description="Disordered" evidence="1">
    <location>
        <begin position="52"/>
        <end position="81"/>
    </location>
</feature>
<accession>A0A1M4ZZ40</accession>
<organism evidence="3 4">
    <name type="scientific">Fodinibius roseus</name>
    <dbReference type="NCBI Taxonomy" id="1194090"/>
    <lineage>
        <taxon>Bacteria</taxon>
        <taxon>Pseudomonadati</taxon>
        <taxon>Balneolota</taxon>
        <taxon>Balneolia</taxon>
        <taxon>Balneolales</taxon>
        <taxon>Balneolaceae</taxon>
        <taxon>Fodinibius</taxon>
    </lineage>
</organism>
<proteinExistence type="predicted"/>
<evidence type="ECO:0000256" key="1">
    <source>
        <dbReference type="SAM" id="MobiDB-lite"/>
    </source>
</evidence>
<dbReference type="AlphaFoldDB" id="A0A1M4ZZ40"/>
<keyword evidence="2" id="KW-1133">Transmembrane helix</keyword>
<name>A0A1M4ZZ40_9BACT</name>
<keyword evidence="2" id="KW-0472">Membrane</keyword>
<keyword evidence="2" id="KW-0812">Transmembrane</keyword>
<dbReference type="Proteomes" id="UP000184041">
    <property type="component" value="Unassembled WGS sequence"/>
</dbReference>
<sequence length="146" mass="16568">MFNYSTHNVNRFLAHLILLGSLFCVFFGQGLHIHSISLHVEDYFDIHAHMHAHESHDEPRQDDHNEEEDNHQHEVSTASDIIGTLTSPYQVEPDMQSYAVHGFDTEYNSINPGLEQSPTLFGLPPPRLLAHQYHLSSFSSRGPPVA</sequence>
<evidence type="ECO:0000313" key="4">
    <source>
        <dbReference type="Proteomes" id="UP000184041"/>
    </source>
</evidence>
<dbReference type="EMBL" id="FQUS01000006">
    <property type="protein sequence ID" value="SHF23231.1"/>
    <property type="molecule type" value="Genomic_DNA"/>
</dbReference>
<evidence type="ECO:0000313" key="3">
    <source>
        <dbReference type="EMBL" id="SHF23231.1"/>
    </source>
</evidence>
<keyword evidence="4" id="KW-1185">Reference proteome</keyword>
<protein>
    <submittedName>
        <fullName evidence="3">Uncharacterized protein</fullName>
    </submittedName>
</protein>
<gene>
    <name evidence="3" type="ORF">SAMN05443144_106178</name>
</gene>
<evidence type="ECO:0000256" key="2">
    <source>
        <dbReference type="SAM" id="Phobius"/>
    </source>
</evidence>